<proteinExistence type="predicted"/>
<reference evidence="1 2" key="1">
    <citation type="journal article" date="2019" name="Genome Biol. Evol.">
        <title>Insights into the evolution of the New World diploid cottons (Gossypium, subgenus Houzingenia) based on genome sequencing.</title>
        <authorList>
            <person name="Grover C.E."/>
            <person name="Arick M.A. 2nd"/>
            <person name="Thrash A."/>
            <person name="Conover J.L."/>
            <person name="Sanders W.S."/>
            <person name="Peterson D.G."/>
            <person name="Frelichowski J.E."/>
            <person name="Scheffler J.A."/>
            <person name="Scheffler B.E."/>
            <person name="Wendel J.F."/>
        </authorList>
    </citation>
    <scope>NUCLEOTIDE SEQUENCE [LARGE SCALE GENOMIC DNA]</scope>
    <source>
        <strain evidence="1">1</strain>
        <tissue evidence="1">Leaf</tissue>
    </source>
</reference>
<dbReference type="AlphaFoldDB" id="A0A7J9MKZ3"/>
<evidence type="ECO:0000313" key="2">
    <source>
        <dbReference type="Proteomes" id="UP000593576"/>
    </source>
</evidence>
<sequence length="75" mass="8392">MEEALVDLRLEDEEVNREIEGREIDQEKDPLEETSDLCLVGFLLTATITLQEGEDPLEVPLLKTTFLGANSQSSD</sequence>
<protein>
    <submittedName>
        <fullName evidence="1">Uncharacterized protein</fullName>
    </submittedName>
</protein>
<organism evidence="1 2">
    <name type="scientific">Gossypium schwendimanii</name>
    <name type="common">Cotton</name>
    <dbReference type="NCBI Taxonomy" id="34291"/>
    <lineage>
        <taxon>Eukaryota</taxon>
        <taxon>Viridiplantae</taxon>
        <taxon>Streptophyta</taxon>
        <taxon>Embryophyta</taxon>
        <taxon>Tracheophyta</taxon>
        <taxon>Spermatophyta</taxon>
        <taxon>Magnoliopsida</taxon>
        <taxon>eudicotyledons</taxon>
        <taxon>Gunneridae</taxon>
        <taxon>Pentapetalae</taxon>
        <taxon>rosids</taxon>
        <taxon>malvids</taxon>
        <taxon>Malvales</taxon>
        <taxon>Malvaceae</taxon>
        <taxon>Malvoideae</taxon>
        <taxon>Gossypium</taxon>
    </lineage>
</organism>
<dbReference type="EMBL" id="JABFAF010000011">
    <property type="protein sequence ID" value="MBA0871618.1"/>
    <property type="molecule type" value="Genomic_DNA"/>
</dbReference>
<comment type="caution">
    <text evidence="1">The sequence shown here is derived from an EMBL/GenBank/DDBJ whole genome shotgun (WGS) entry which is preliminary data.</text>
</comment>
<keyword evidence="2" id="KW-1185">Reference proteome</keyword>
<accession>A0A7J9MKZ3</accession>
<evidence type="ECO:0000313" key="1">
    <source>
        <dbReference type="EMBL" id="MBA0871618.1"/>
    </source>
</evidence>
<gene>
    <name evidence="1" type="ORF">Goshw_028212</name>
</gene>
<name>A0A7J9MKZ3_GOSSC</name>
<dbReference type="Proteomes" id="UP000593576">
    <property type="component" value="Unassembled WGS sequence"/>
</dbReference>
<feature type="non-terminal residue" evidence="1">
    <location>
        <position position="1"/>
    </location>
</feature>